<keyword evidence="1" id="KW-0479">Metal-binding</keyword>
<feature type="compositionally biased region" description="Basic and acidic residues" evidence="2">
    <location>
        <begin position="463"/>
        <end position="480"/>
    </location>
</feature>
<feature type="compositionally biased region" description="Basic and acidic residues" evidence="2">
    <location>
        <begin position="310"/>
        <end position="320"/>
    </location>
</feature>
<dbReference type="Proteomes" id="UP000775547">
    <property type="component" value="Unassembled WGS sequence"/>
</dbReference>
<name>A0A9P7G6D5_9AGAR</name>
<dbReference type="Pfam" id="PF03637">
    <property type="entry name" value="Mob1_phocein"/>
    <property type="match status" value="1"/>
</dbReference>
<dbReference type="SMART" id="SM01388">
    <property type="entry name" value="Mob1_phocein"/>
    <property type="match status" value="1"/>
</dbReference>
<dbReference type="PANTHER" id="PTHR22599">
    <property type="entry name" value="MPS ONE BINDER KINASE ACTIVATOR-LIKE MOB"/>
    <property type="match status" value="1"/>
</dbReference>
<evidence type="ECO:0000256" key="1">
    <source>
        <dbReference type="PIRSR" id="PIRSR605301-1"/>
    </source>
</evidence>
<feature type="binding site" evidence="1">
    <location>
        <position position="59"/>
    </location>
    <ligand>
        <name>Zn(2+)</name>
        <dbReference type="ChEBI" id="CHEBI:29105"/>
    </ligand>
</feature>
<dbReference type="Gene3D" id="1.20.140.30">
    <property type="entry name" value="MOB kinase activator"/>
    <property type="match status" value="1"/>
</dbReference>
<feature type="region of interest" description="Disordered" evidence="2">
    <location>
        <begin position="211"/>
        <end position="530"/>
    </location>
</feature>
<dbReference type="AlphaFoldDB" id="A0A9P7G6D5"/>
<dbReference type="SUPFAM" id="SSF101152">
    <property type="entry name" value="Mob1/phocein"/>
    <property type="match status" value="1"/>
</dbReference>
<accession>A0A9P7G6D5</accession>
<feature type="compositionally biased region" description="Polar residues" evidence="2">
    <location>
        <begin position="385"/>
        <end position="396"/>
    </location>
</feature>
<proteinExistence type="predicted"/>
<reference evidence="3" key="1">
    <citation type="submission" date="2020-07" db="EMBL/GenBank/DDBJ databases">
        <authorList>
            <person name="Nieuwenhuis M."/>
            <person name="Van De Peppel L.J.J."/>
        </authorList>
    </citation>
    <scope>NUCLEOTIDE SEQUENCE</scope>
    <source>
        <strain evidence="3">AP01</strain>
        <tissue evidence="3">Mycelium</tissue>
    </source>
</reference>
<evidence type="ECO:0000313" key="3">
    <source>
        <dbReference type="EMBL" id="KAG5641557.1"/>
    </source>
</evidence>
<sequence length="530" mass="57242">MEQCCAIDYILHTLDSATALLNTSRAFPSRLQIPQSSHRHFSSLARRLGRIFAHAYFHHREAFEQAEAESSLYARFLALTSKFDLVPPEFLVIPARVTDHEHDDRGNLKDRDFDVQPPRLLAAAVDPRAAHEGEADFASRQQQQQTQSNAAASCPGQWERRGSVVPPVVVTDRPKNDSPPGLGSESPRKMGRSRTDTMVLHEAFVVAEEMAKADRAEAAQPEQAEDTANGPSRTANPGPMAIDVPDMPDELLEDFPKTAKPRSETIKETQYSTNSLPGSPIIKSPAAPSTSTLPDDAVQKPSEAPSTEAETNRADADREALATAALEPTLEPEPEVASTSTCTSPSTEPESSLGVPGDVQRQSQPTPLTVNITEDVTTAALPSSAFETVSLPSSETMETRQIEEEEAAAAPRPELQDMTEEAPVAEKDVVAASSETNVDATEEEEALVEDIPSISFAVEEIVEAPKEAHPEPKVEAEFKAEAPFATASDEKASEAEQVSEPEKPTAVVNVIEDEPSDEPSKDLPEHTAPA</sequence>
<feature type="compositionally biased region" description="Polar residues" evidence="2">
    <location>
        <begin position="360"/>
        <end position="376"/>
    </location>
</feature>
<dbReference type="EMBL" id="JABCKV010000290">
    <property type="protein sequence ID" value="KAG5641557.1"/>
    <property type="molecule type" value="Genomic_DNA"/>
</dbReference>
<keyword evidence="1" id="KW-0862">Zinc</keyword>
<dbReference type="InterPro" id="IPR005301">
    <property type="entry name" value="MOB_kinase_act_fam"/>
</dbReference>
<gene>
    <name evidence="3" type="ORF">DXG03_004784</name>
</gene>
<evidence type="ECO:0000256" key="2">
    <source>
        <dbReference type="SAM" id="MobiDB-lite"/>
    </source>
</evidence>
<feature type="compositionally biased region" description="Basic and acidic residues" evidence="2">
    <location>
        <begin position="254"/>
        <end position="267"/>
    </location>
</feature>
<comment type="caution">
    <text evidence="3">The sequence shown here is derived from an EMBL/GenBank/DDBJ whole genome shotgun (WGS) entry which is preliminary data.</text>
</comment>
<dbReference type="InterPro" id="IPR036703">
    <property type="entry name" value="MOB_kinase_act_sf"/>
</dbReference>
<feature type="compositionally biased region" description="Low complexity" evidence="2">
    <location>
        <begin position="138"/>
        <end position="153"/>
    </location>
</feature>
<reference evidence="3" key="2">
    <citation type="submission" date="2021-10" db="EMBL/GenBank/DDBJ databases">
        <title>Phylogenomics reveals ancestral predisposition of the termite-cultivated fungus Termitomyces towards a domesticated lifestyle.</title>
        <authorList>
            <person name="Auxier B."/>
            <person name="Grum-Grzhimaylo A."/>
            <person name="Cardenas M.E."/>
            <person name="Lodge J.D."/>
            <person name="Laessoe T."/>
            <person name="Pedersen O."/>
            <person name="Smith M.E."/>
            <person name="Kuyper T.W."/>
            <person name="Franco-Molano E.A."/>
            <person name="Baroni T.J."/>
            <person name="Aanen D.K."/>
        </authorList>
    </citation>
    <scope>NUCLEOTIDE SEQUENCE</scope>
    <source>
        <strain evidence="3">AP01</strain>
        <tissue evidence="3">Mycelium</tissue>
    </source>
</reference>
<feature type="compositionally biased region" description="Low complexity" evidence="2">
    <location>
        <begin position="338"/>
        <end position="352"/>
    </location>
</feature>
<organism evidence="3 4">
    <name type="scientific">Asterophora parasitica</name>
    <dbReference type="NCBI Taxonomy" id="117018"/>
    <lineage>
        <taxon>Eukaryota</taxon>
        <taxon>Fungi</taxon>
        <taxon>Dikarya</taxon>
        <taxon>Basidiomycota</taxon>
        <taxon>Agaricomycotina</taxon>
        <taxon>Agaricomycetes</taxon>
        <taxon>Agaricomycetidae</taxon>
        <taxon>Agaricales</taxon>
        <taxon>Tricholomatineae</taxon>
        <taxon>Lyophyllaceae</taxon>
        <taxon>Asterophora</taxon>
    </lineage>
</organism>
<dbReference type="OrthoDB" id="10262609at2759"/>
<feature type="binding site" evidence="1">
    <location>
        <position position="54"/>
    </location>
    <ligand>
        <name>Zn(2+)</name>
        <dbReference type="ChEBI" id="CHEBI:29105"/>
    </ligand>
</feature>
<feature type="region of interest" description="Disordered" evidence="2">
    <location>
        <begin position="126"/>
        <end position="194"/>
    </location>
</feature>
<feature type="compositionally biased region" description="Polar residues" evidence="2">
    <location>
        <begin position="268"/>
        <end position="277"/>
    </location>
</feature>
<evidence type="ECO:0000313" key="4">
    <source>
        <dbReference type="Proteomes" id="UP000775547"/>
    </source>
</evidence>
<protein>
    <recommendedName>
        <fullName evidence="5">Mob1/phocein</fullName>
    </recommendedName>
</protein>
<feature type="compositionally biased region" description="Basic and acidic residues" evidence="2">
    <location>
        <begin position="518"/>
        <end position="530"/>
    </location>
</feature>
<keyword evidence="4" id="KW-1185">Reference proteome</keyword>
<evidence type="ECO:0008006" key="5">
    <source>
        <dbReference type="Google" id="ProtNLM"/>
    </source>
</evidence>